<sequence>MSGQNDQTPAEKEIESPLVSGEEEESCASPAEYAWLASSEHDGAYGASCDEDEMLKPLDASGEECAILPDEDDTLNPPAVFSQDDQAPNPPDKDMWNMCLRLYCDPSAQPYTCSDFKKALEKLGLGHEIAGIGPLTFGKVWLLKLKTTEAWQTLANARSIKVKGRYCAVADPRKHDILVEVHWVPFNLPDAAIVKILQKYGAVSNVARQEWHPYRRTVDTTTRYVHLRLNEGVGVEDLPYLYSYSDQQQLHIVVQGRLPLCFKCGTEHRVRQACRSRRNERCDGTRAPPVNPGDVQVAPAGSEEHSGSSQETARAAEEARA</sequence>
<dbReference type="AlphaFoldDB" id="A0A9D4T6A0"/>
<evidence type="ECO:0000256" key="1">
    <source>
        <dbReference type="SAM" id="MobiDB-lite"/>
    </source>
</evidence>
<feature type="region of interest" description="Disordered" evidence="1">
    <location>
        <begin position="1"/>
        <end position="26"/>
    </location>
</feature>
<reference evidence="2" key="2">
    <citation type="submission" date="2021-09" db="EMBL/GenBank/DDBJ databases">
        <authorList>
            <person name="Jia N."/>
            <person name="Wang J."/>
            <person name="Shi W."/>
            <person name="Du L."/>
            <person name="Sun Y."/>
            <person name="Zhan W."/>
            <person name="Jiang J."/>
            <person name="Wang Q."/>
            <person name="Zhang B."/>
            <person name="Ji P."/>
            <person name="Sakyi L.B."/>
            <person name="Cui X."/>
            <person name="Yuan T."/>
            <person name="Jiang B."/>
            <person name="Yang W."/>
            <person name="Lam T.T.-Y."/>
            <person name="Chang Q."/>
            <person name="Ding S."/>
            <person name="Wang X."/>
            <person name="Zhu J."/>
            <person name="Ruan X."/>
            <person name="Zhao L."/>
            <person name="Wei J."/>
            <person name="Que T."/>
            <person name="Du C."/>
            <person name="Cheng J."/>
            <person name="Dai P."/>
            <person name="Han X."/>
            <person name="Huang E."/>
            <person name="Gao Y."/>
            <person name="Liu J."/>
            <person name="Shao H."/>
            <person name="Ye R."/>
            <person name="Li L."/>
            <person name="Wei W."/>
            <person name="Wang X."/>
            <person name="Wang C."/>
            <person name="Huo Q."/>
            <person name="Li W."/>
            <person name="Guo W."/>
            <person name="Chen H."/>
            <person name="Chen S."/>
            <person name="Zhou L."/>
            <person name="Zhou L."/>
            <person name="Ni X."/>
            <person name="Tian J."/>
            <person name="Zhou Y."/>
            <person name="Sheng Y."/>
            <person name="Liu T."/>
            <person name="Pan Y."/>
            <person name="Xia L."/>
            <person name="Li J."/>
            <person name="Zhao F."/>
            <person name="Cao W."/>
        </authorList>
    </citation>
    <scope>NUCLEOTIDE SEQUENCE</scope>
    <source>
        <strain evidence="2">Rsan-2018</strain>
        <tissue evidence="2">Larvae</tissue>
    </source>
</reference>
<evidence type="ECO:0000313" key="3">
    <source>
        <dbReference type="Proteomes" id="UP000821837"/>
    </source>
</evidence>
<dbReference type="Proteomes" id="UP000821837">
    <property type="component" value="Chromosome 1"/>
</dbReference>
<gene>
    <name evidence="2" type="ORF">HPB52_000409</name>
</gene>
<evidence type="ECO:0000313" key="2">
    <source>
        <dbReference type="EMBL" id="KAH7981634.1"/>
    </source>
</evidence>
<keyword evidence="3" id="KW-1185">Reference proteome</keyword>
<protein>
    <submittedName>
        <fullName evidence="2">Uncharacterized protein</fullName>
    </submittedName>
</protein>
<feature type="region of interest" description="Disordered" evidence="1">
    <location>
        <begin position="275"/>
        <end position="321"/>
    </location>
</feature>
<name>A0A9D4T6A0_RHISA</name>
<feature type="region of interest" description="Disordered" evidence="1">
    <location>
        <begin position="68"/>
        <end position="90"/>
    </location>
</feature>
<dbReference type="VEuPathDB" id="VectorBase:RSAN_040373"/>
<organism evidence="2 3">
    <name type="scientific">Rhipicephalus sanguineus</name>
    <name type="common">Brown dog tick</name>
    <name type="synonym">Ixodes sanguineus</name>
    <dbReference type="NCBI Taxonomy" id="34632"/>
    <lineage>
        <taxon>Eukaryota</taxon>
        <taxon>Metazoa</taxon>
        <taxon>Ecdysozoa</taxon>
        <taxon>Arthropoda</taxon>
        <taxon>Chelicerata</taxon>
        <taxon>Arachnida</taxon>
        <taxon>Acari</taxon>
        <taxon>Parasitiformes</taxon>
        <taxon>Ixodida</taxon>
        <taxon>Ixodoidea</taxon>
        <taxon>Ixodidae</taxon>
        <taxon>Rhipicephalinae</taxon>
        <taxon>Rhipicephalus</taxon>
        <taxon>Rhipicephalus</taxon>
    </lineage>
</organism>
<comment type="caution">
    <text evidence="2">The sequence shown here is derived from an EMBL/GenBank/DDBJ whole genome shotgun (WGS) entry which is preliminary data.</text>
</comment>
<dbReference type="EMBL" id="JABSTV010001245">
    <property type="protein sequence ID" value="KAH7981634.1"/>
    <property type="molecule type" value="Genomic_DNA"/>
</dbReference>
<proteinExistence type="predicted"/>
<reference evidence="2" key="1">
    <citation type="journal article" date="2020" name="Cell">
        <title>Large-Scale Comparative Analyses of Tick Genomes Elucidate Their Genetic Diversity and Vector Capacities.</title>
        <authorList>
            <consortium name="Tick Genome and Microbiome Consortium (TIGMIC)"/>
            <person name="Jia N."/>
            <person name="Wang J."/>
            <person name="Shi W."/>
            <person name="Du L."/>
            <person name="Sun Y."/>
            <person name="Zhan W."/>
            <person name="Jiang J.F."/>
            <person name="Wang Q."/>
            <person name="Zhang B."/>
            <person name="Ji P."/>
            <person name="Bell-Sakyi L."/>
            <person name="Cui X.M."/>
            <person name="Yuan T.T."/>
            <person name="Jiang B.G."/>
            <person name="Yang W.F."/>
            <person name="Lam T.T."/>
            <person name="Chang Q.C."/>
            <person name="Ding S.J."/>
            <person name="Wang X.J."/>
            <person name="Zhu J.G."/>
            <person name="Ruan X.D."/>
            <person name="Zhao L."/>
            <person name="Wei J.T."/>
            <person name="Ye R.Z."/>
            <person name="Que T.C."/>
            <person name="Du C.H."/>
            <person name="Zhou Y.H."/>
            <person name="Cheng J.X."/>
            <person name="Dai P.F."/>
            <person name="Guo W.B."/>
            <person name="Han X.H."/>
            <person name="Huang E.J."/>
            <person name="Li L.F."/>
            <person name="Wei W."/>
            <person name="Gao Y.C."/>
            <person name="Liu J.Z."/>
            <person name="Shao H.Z."/>
            <person name="Wang X."/>
            <person name="Wang C.C."/>
            <person name="Yang T.C."/>
            <person name="Huo Q.B."/>
            <person name="Li W."/>
            <person name="Chen H.Y."/>
            <person name="Chen S.E."/>
            <person name="Zhou L.G."/>
            <person name="Ni X.B."/>
            <person name="Tian J.H."/>
            <person name="Sheng Y."/>
            <person name="Liu T."/>
            <person name="Pan Y.S."/>
            <person name="Xia L.Y."/>
            <person name="Li J."/>
            <person name="Zhao F."/>
            <person name="Cao W.C."/>
        </authorList>
    </citation>
    <scope>NUCLEOTIDE SEQUENCE</scope>
    <source>
        <strain evidence="2">Rsan-2018</strain>
    </source>
</reference>
<accession>A0A9D4T6A0</accession>